<keyword evidence="1" id="KW-0812">Transmembrane</keyword>
<protein>
    <submittedName>
        <fullName evidence="2">Signal peptidase II</fullName>
    </submittedName>
</protein>
<feature type="transmembrane region" description="Helical" evidence="1">
    <location>
        <begin position="165"/>
        <end position="187"/>
    </location>
</feature>
<reference evidence="2 3" key="1">
    <citation type="journal article" date="2018" name="Int. J. Syst. Evol. Microbiol.">
        <title>Rubneribacter badeniensis gen. nov., sp. nov. and Enteroscipio rubneri gen. nov., sp. nov., new members of the Eggerthellaceae isolated from human faeces.</title>
        <authorList>
            <person name="Danylec N."/>
            <person name="Gobl A."/>
            <person name="Stoll D.A."/>
            <person name="Hetzer B."/>
            <person name="Kulling S.E."/>
            <person name="Huch M."/>
        </authorList>
    </citation>
    <scope>NUCLEOTIDE SEQUENCE [LARGE SCALE GENOMIC DNA]</scope>
    <source>
        <strain evidence="2 3">ResAG-85</strain>
    </source>
</reference>
<dbReference type="GO" id="GO:0016020">
    <property type="term" value="C:membrane"/>
    <property type="evidence" value="ECO:0007669"/>
    <property type="project" value="InterPro"/>
</dbReference>
<dbReference type="Pfam" id="PF01252">
    <property type="entry name" value="Peptidase_A8"/>
    <property type="match status" value="1"/>
</dbReference>
<dbReference type="InterPro" id="IPR001872">
    <property type="entry name" value="Peptidase_A8"/>
</dbReference>
<dbReference type="GO" id="GO:0004190">
    <property type="term" value="F:aspartic-type endopeptidase activity"/>
    <property type="evidence" value="ECO:0007669"/>
    <property type="project" value="InterPro"/>
</dbReference>
<keyword evidence="3" id="KW-1185">Reference proteome</keyword>
<evidence type="ECO:0000256" key="1">
    <source>
        <dbReference type="SAM" id="Phobius"/>
    </source>
</evidence>
<keyword evidence="1" id="KW-1133">Transmembrane helix</keyword>
<keyword evidence="1" id="KW-0472">Membrane</keyword>
<proteinExistence type="predicted"/>
<feature type="transmembrane region" description="Helical" evidence="1">
    <location>
        <begin position="97"/>
        <end position="121"/>
    </location>
</feature>
<sequence length="226" mass="24482">MRRKARVSSCSLPPLSRKRFVPSWSMATDGRPFRSRKRLLSPAVCAIVALVVADQAVKLALVRPLLGISFPFVEGVLAFYPKVNENLTWGGNFIEPLSLPAVAIAMNVLVIGLYASGYAFYRANVRSARPVPAAAFCLGMAGSVCGLLDRTLWGGSLDFLQVAGWFVFDVKDCYLVASLGMFVVLALRHQDEFSVSAYARFSKDGALRVANRLRSAIRKGGSTGSS</sequence>
<dbReference type="AlphaFoldDB" id="A0A2K2U7G4"/>
<dbReference type="GO" id="GO:0006508">
    <property type="term" value="P:proteolysis"/>
    <property type="evidence" value="ECO:0007669"/>
    <property type="project" value="InterPro"/>
</dbReference>
<dbReference type="EMBL" id="PPEL01000005">
    <property type="protein sequence ID" value="PNV66261.1"/>
    <property type="molecule type" value="Genomic_DNA"/>
</dbReference>
<organism evidence="2 3">
    <name type="scientific">Rubneribacter badeniensis</name>
    <dbReference type="NCBI Taxonomy" id="2070688"/>
    <lineage>
        <taxon>Bacteria</taxon>
        <taxon>Bacillati</taxon>
        <taxon>Actinomycetota</taxon>
        <taxon>Coriobacteriia</taxon>
        <taxon>Eggerthellales</taxon>
        <taxon>Eggerthellaceae</taxon>
        <taxon>Rubneribacter</taxon>
    </lineage>
</organism>
<feature type="transmembrane region" description="Helical" evidence="1">
    <location>
        <begin position="133"/>
        <end position="153"/>
    </location>
</feature>
<evidence type="ECO:0000313" key="3">
    <source>
        <dbReference type="Proteomes" id="UP000236488"/>
    </source>
</evidence>
<evidence type="ECO:0000313" key="2">
    <source>
        <dbReference type="EMBL" id="PNV66261.1"/>
    </source>
</evidence>
<gene>
    <name evidence="2" type="ORF">C2L80_02270</name>
</gene>
<comment type="caution">
    <text evidence="2">The sequence shown here is derived from an EMBL/GenBank/DDBJ whole genome shotgun (WGS) entry which is preliminary data.</text>
</comment>
<dbReference type="Proteomes" id="UP000236488">
    <property type="component" value="Unassembled WGS sequence"/>
</dbReference>
<name>A0A2K2U7G4_9ACTN</name>
<accession>A0A2K2U7G4</accession>